<dbReference type="Gene3D" id="3.30.70.1440">
    <property type="entry name" value="Multidrug efflux transporter AcrB pore domain"/>
    <property type="match status" value="1"/>
</dbReference>
<feature type="transmembrane region" description="Helical" evidence="1">
    <location>
        <begin position="1120"/>
        <end position="1141"/>
    </location>
</feature>
<keyword evidence="3" id="KW-1185">Reference proteome</keyword>
<dbReference type="SUPFAM" id="SSF82693">
    <property type="entry name" value="Multidrug efflux transporter AcrB pore domain, PN1, PN2, PC1 and PC2 subdomains"/>
    <property type="match status" value="2"/>
</dbReference>
<feature type="transmembrane region" description="Helical" evidence="1">
    <location>
        <begin position="29"/>
        <end position="48"/>
    </location>
</feature>
<dbReference type="EMBL" id="CP036425">
    <property type="protein sequence ID" value="QDU33068.1"/>
    <property type="molecule type" value="Genomic_DNA"/>
</dbReference>
<organism evidence="2 3">
    <name type="scientific">Poriferisphaera corsica</name>
    <dbReference type="NCBI Taxonomy" id="2528020"/>
    <lineage>
        <taxon>Bacteria</taxon>
        <taxon>Pseudomonadati</taxon>
        <taxon>Planctomycetota</taxon>
        <taxon>Phycisphaerae</taxon>
        <taxon>Phycisphaerales</taxon>
        <taxon>Phycisphaeraceae</taxon>
        <taxon>Poriferisphaera</taxon>
    </lineage>
</organism>
<proteinExistence type="predicted"/>
<sequence length="1293" mass="144808">MNDDHDVQLADRNDGVLNRVIGFCIQQKLIVLLMAILIVAWGIMVAPFDWNVGDLPRDPVAVDAIPDTGENQQIIFTDWPGRSPQDIEDQITYPLTVSLLGVPGVKSVRSFSYFGFSTIFVIFNDDVDFYWSRSRLLEKLSSLPADTLPESTNPRLGPDATALGQVFWYTLEGRDPKGNPAGGWNLEELRSVQDWYVRYGLMSAQSVSEVASIGGYVREYQIDVDPDAMRLHEISLEDIFNTVRNSNQEVGARTIEVNRVEYLIRGVGWIKGVADLEKAVIKSINNVPITLNEVAHITIGPAERRGALDKGGAEAVGGVVVARFGENPLAAINNVKDKIEEISPGLPSKAVIDWGNVKASQVRQFADTQNIDGFISQSMLLNQDAWLEWMNSHSYDSWPQWLNKSTISIIPFYDRSELIQETLQTLNDALIQQVLITIIVVVIMVFHLRASLIISLTLPLAVLMAFIAMKIFHVDANIVALSGIAIAIGTVVDMGIVLTENILKRQQEDSGNTNSQRLVYEASTEVGGAVLTAVMTTIVSFLPVFTMIGSEGKLFKPLAFTKTFTLVASIIVALTIIPPLAHLMFFVWRKRNVPKFSWGKQRLQSLVKSYKRLSKTWFAIKRIYNRIRPDIFIRWCRRGINVLFALIIGIVLSYLWEPLGPESGFFYNLLFVVSVIGGLLLLFQLFIQIYPTMLDWCLRFRWLFLSLPSFILIVGLCVWLGFAQIFAFVPWSANKLGMNTGRVIANPIWQWGDNTFPGLGREFMPALDEGSFLLMPTTMPHASLGQALDMMKQVDAAASSVPEVKQVVGKIGRVDSPLDPAPIFMLESVVYYNDEYAINEEGKRVRQWRDDIRSPDDIWREIQKVTTIPGITGAPKLQPIEARRIMLESGFRAPMGIKVRGPDLISIEKTVLELESLLRQIPSIDPLTVNADRIVGKPYLEIIIDREAIKRYGLSIADVQRVIEVAVGGVTITRTVEGRERYGVRVRYLRELRDSPETLEQVLVTTPEGQHIPLTQLAMIEYSRGPQMIRSEDTFLVGYVTFGPRSGFAEVDVVEASQKYLDSKLANNELILPTGVNYSFAGNYENQIRANKTLQIVLPIALLIIFVILYLQFKEITTTLIVFCGIAVAWAGGFILIWLYGQSWFLDFDLLGHNMREVFQVRPINLSVAVWVGFLALFGIATDDGVVIATYLKQKFKGQKQLTKARIRSLTIEAGKRRVRPCLMTTATTVLALLPVLTATGRGADIMIPMAIPSVGGMLIELITMFIVPVLYCMRKEVSVTKMIDRTPQNDMR</sequence>
<keyword evidence="1" id="KW-0472">Membrane</keyword>
<feature type="transmembrane region" description="Helical" evidence="1">
    <location>
        <begin position="1168"/>
        <end position="1192"/>
    </location>
</feature>
<dbReference type="InterPro" id="IPR027463">
    <property type="entry name" value="AcrB_DN_DC_subdom"/>
</dbReference>
<feature type="transmembrane region" description="Helical" evidence="1">
    <location>
        <begin position="635"/>
        <end position="656"/>
    </location>
</feature>
<feature type="transmembrane region" description="Helical" evidence="1">
    <location>
        <begin position="453"/>
        <end position="472"/>
    </location>
</feature>
<dbReference type="SUPFAM" id="SSF82714">
    <property type="entry name" value="Multidrug efflux transporter AcrB TolC docking domain, DN and DC subdomains"/>
    <property type="match status" value="2"/>
</dbReference>
<feature type="transmembrane region" description="Helical" evidence="1">
    <location>
        <begin position="566"/>
        <end position="588"/>
    </location>
</feature>
<feature type="transmembrane region" description="Helical" evidence="1">
    <location>
        <begin position="702"/>
        <end position="729"/>
    </location>
</feature>
<dbReference type="Gene3D" id="1.20.1640.10">
    <property type="entry name" value="Multidrug efflux transporter AcrB transmembrane domain"/>
    <property type="match status" value="4"/>
</dbReference>
<reference evidence="2 3" key="1">
    <citation type="submission" date="2019-02" db="EMBL/GenBank/DDBJ databases">
        <title>Deep-cultivation of Planctomycetes and their phenomic and genomic characterization uncovers novel biology.</title>
        <authorList>
            <person name="Wiegand S."/>
            <person name="Jogler M."/>
            <person name="Boedeker C."/>
            <person name="Pinto D."/>
            <person name="Vollmers J."/>
            <person name="Rivas-Marin E."/>
            <person name="Kohn T."/>
            <person name="Peeters S.H."/>
            <person name="Heuer A."/>
            <person name="Rast P."/>
            <person name="Oberbeckmann S."/>
            <person name="Bunk B."/>
            <person name="Jeske O."/>
            <person name="Meyerdierks A."/>
            <person name="Storesund J.E."/>
            <person name="Kallscheuer N."/>
            <person name="Luecker S."/>
            <person name="Lage O.M."/>
            <person name="Pohl T."/>
            <person name="Merkel B.J."/>
            <person name="Hornburger P."/>
            <person name="Mueller R.-W."/>
            <person name="Bruemmer F."/>
            <person name="Labrenz M."/>
            <person name="Spormann A.M."/>
            <person name="Op den Camp H."/>
            <person name="Overmann J."/>
            <person name="Amann R."/>
            <person name="Jetten M.S.M."/>
            <person name="Mascher T."/>
            <person name="Medema M.H."/>
            <person name="Devos D.P."/>
            <person name="Kaster A.-K."/>
            <person name="Ovreas L."/>
            <person name="Rohde M."/>
            <person name="Galperin M.Y."/>
            <person name="Jogler C."/>
        </authorList>
    </citation>
    <scope>NUCLEOTIDE SEQUENCE [LARGE SCALE GENOMIC DNA]</scope>
    <source>
        <strain evidence="2 3">KS4</strain>
    </source>
</reference>
<dbReference type="PANTHER" id="PTHR32063">
    <property type="match status" value="1"/>
</dbReference>
<evidence type="ECO:0000313" key="3">
    <source>
        <dbReference type="Proteomes" id="UP000317369"/>
    </source>
</evidence>
<dbReference type="PANTHER" id="PTHR32063:SF19">
    <property type="entry name" value="CATION EFFLUX SYSTEM PROTEIN CUSA"/>
    <property type="match status" value="1"/>
</dbReference>
<dbReference type="GO" id="GO:0042910">
    <property type="term" value="F:xenobiotic transmembrane transporter activity"/>
    <property type="evidence" value="ECO:0007669"/>
    <property type="project" value="TreeGrafter"/>
</dbReference>
<feature type="transmembrane region" description="Helical" evidence="1">
    <location>
        <begin position="668"/>
        <end position="690"/>
    </location>
</feature>
<keyword evidence="1" id="KW-1133">Transmembrane helix</keyword>
<accession>A0A517YS75</accession>
<dbReference type="RefSeq" id="WP_200761598.1">
    <property type="nucleotide sequence ID" value="NZ_CP036425.1"/>
</dbReference>
<evidence type="ECO:0000256" key="1">
    <source>
        <dbReference type="SAM" id="Phobius"/>
    </source>
</evidence>
<name>A0A517YS75_9BACT</name>
<evidence type="ECO:0000313" key="2">
    <source>
        <dbReference type="EMBL" id="QDU33068.1"/>
    </source>
</evidence>
<dbReference type="InterPro" id="IPR001036">
    <property type="entry name" value="Acrflvin-R"/>
</dbReference>
<feature type="transmembrane region" description="Helical" evidence="1">
    <location>
        <begin position="429"/>
        <end position="446"/>
    </location>
</feature>
<feature type="transmembrane region" description="Helical" evidence="1">
    <location>
        <begin position="1096"/>
        <end position="1113"/>
    </location>
</feature>
<feature type="transmembrane region" description="Helical" evidence="1">
    <location>
        <begin position="526"/>
        <end position="546"/>
    </location>
</feature>
<feature type="transmembrane region" description="Helical" evidence="1">
    <location>
        <begin position="478"/>
        <end position="498"/>
    </location>
</feature>
<feature type="transmembrane region" description="Helical" evidence="1">
    <location>
        <begin position="1222"/>
        <end position="1240"/>
    </location>
</feature>
<dbReference type="SUPFAM" id="SSF82866">
    <property type="entry name" value="Multidrug efflux transporter AcrB transmembrane domain"/>
    <property type="match status" value="2"/>
</dbReference>
<dbReference type="Gene3D" id="3.30.70.1320">
    <property type="entry name" value="Multidrug efflux transporter AcrB pore domain like"/>
    <property type="match status" value="2"/>
</dbReference>
<keyword evidence="1" id="KW-0812">Transmembrane</keyword>
<dbReference type="GO" id="GO:0005886">
    <property type="term" value="C:plasma membrane"/>
    <property type="evidence" value="ECO:0007669"/>
    <property type="project" value="TreeGrafter"/>
</dbReference>
<gene>
    <name evidence="2" type="primary">cusA</name>
    <name evidence="2" type="ORF">KS4_11090</name>
</gene>
<protein>
    <submittedName>
        <fullName evidence="2">Cation efflux system protein CusA</fullName>
    </submittedName>
</protein>
<feature type="transmembrane region" description="Helical" evidence="1">
    <location>
        <begin position="1246"/>
        <end position="1273"/>
    </location>
</feature>
<dbReference type="Pfam" id="PF00873">
    <property type="entry name" value="ACR_tran"/>
    <property type="match status" value="4"/>
</dbReference>
<dbReference type="Proteomes" id="UP000317369">
    <property type="component" value="Chromosome"/>
</dbReference>
<dbReference type="KEGG" id="pcor:KS4_11090"/>
<dbReference type="Gene3D" id="3.30.2090.10">
    <property type="entry name" value="Multidrug efflux transporter AcrB TolC docking domain, DN and DC subdomains"/>
    <property type="match status" value="2"/>
</dbReference>
<dbReference type="Gene3D" id="3.30.70.1430">
    <property type="entry name" value="Multidrug efflux transporter AcrB pore domain"/>
    <property type="match status" value="2"/>
</dbReference>